<dbReference type="GO" id="GO:0003700">
    <property type="term" value="F:DNA-binding transcription factor activity"/>
    <property type="evidence" value="ECO:0007669"/>
    <property type="project" value="InterPro"/>
</dbReference>
<dbReference type="InterPro" id="IPR039422">
    <property type="entry name" value="MarR/SlyA-like"/>
</dbReference>
<dbReference type="PROSITE" id="PS50995">
    <property type="entry name" value="HTH_MARR_2"/>
    <property type="match status" value="1"/>
</dbReference>
<gene>
    <name evidence="2" type="ORF">N790_01755</name>
</gene>
<evidence type="ECO:0000259" key="1">
    <source>
        <dbReference type="PROSITE" id="PS50995"/>
    </source>
</evidence>
<dbReference type="STRING" id="1384054.N790_01755"/>
<name>A0A091B9I1_9GAMM</name>
<evidence type="ECO:0000313" key="3">
    <source>
        <dbReference type="Proteomes" id="UP000029392"/>
    </source>
</evidence>
<dbReference type="EMBL" id="AVCH01000161">
    <property type="protein sequence ID" value="KFN47459.1"/>
    <property type="molecule type" value="Genomic_DNA"/>
</dbReference>
<accession>A0A091B9I1</accession>
<dbReference type="InterPro" id="IPR036388">
    <property type="entry name" value="WH-like_DNA-bd_sf"/>
</dbReference>
<dbReference type="Proteomes" id="UP000029392">
    <property type="component" value="Unassembled WGS sequence"/>
</dbReference>
<dbReference type="OrthoDB" id="5966462at2"/>
<sequence>MARSPAKPRPDDARLREDAQALHVALSALVRLYQFRDRDRICCHDISVTQCHALEVLVEQGAQRSQVLSAALRLDKSTTTRVVDALVRKGYVERTPDTEDRRAVSLRATAAGRRLYHRINDDLVEGQQALIADLPAETRRASIELIHRLARSAEARFVAGAACAPEACAPDDGTPSRCG</sequence>
<comment type="caution">
    <text evidence="2">The sequence shown here is derived from an EMBL/GenBank/DDBJ whole genome shotgun (WGS) entry which is preliminary data.</text>
</comment>
<dbReference type="PANTHER" id="PTHR33164:SF43">
    <property type="entry name" value="HTH-TYPE TRANSCRIPTIONAL REPRESSOR YETL"/>
    <property type="match status" value="1"/>
</dbReference>
<dbReference type="InterPro" id="IPR000835">
    <property type="entry name" value="HTH_MarR-typ"/>
</dbReference>
<reference evidence="2 3" key="1">
    <citation type="submission" date="2013-09" db="EMBL/GenBank/DDBJ databases">
        <title>Genome sequencing of Arenimonas malthae.</title>
        <authorList>
            <person name="Chen F."/>
            <person name="Wang G."/>
        </authorList>
    </citation>
    <scope>NUCLEOTIDE SEQUENCE [LARGE SCALE GENOMIC DNA]</scope>
    <source>
        <strain evidence="2 3">CC-JY-1</strain>
    </source>
</reference>
<keyword evidence="3" id="KW-1185">Reference proteome</keyword>
<proteinExistence type="predicted"/>
<feature type="domain" description="HTH marR-type" evidence="1">
    <location>
        <begin position="19"/>
        <end position="151"/>
    </location>
</feature>
<organism evidence="2 3">
    <name type="scientific">Arenimonas malthae CC-JY-1</name>
    <dbReference type="NCBI Taxonomy" id="1384054"/>
    <lineage>
        <taxon>Bacteria</taxon>
        <taxon>Pseudomonadati</taxon>
        <taxon>Pseudomonadota</taxon>
        <taxon>Gammaproteobacteria</taxon>
        <taxon>Lysobacterales</taxon>
        <taxon>Lysobacteraceae</taxon>
        <taxon>Arenimonas</taxon>
    </lineage>
</organism>
<dbReference type="Gene3D" id="1.10.10.10">
    <property type="entry name" value="Winged helix-like DNA-binding domain superfamily/Winged helix DNA-binding domain"/>
    <property type="match status" value="1"/>
</dbReference>
<dbReference type="PANTHER" id="PTHR33164">
    <property type="entry name" value="TRANSCRIPTIONAL REGULATOR, MARR FAMILY"/>
    <property type="match status" value="1"/>
</dbReference>
<dbReference type="InterPro" id="IPR036390">
    <property type="entry name" value="WH_DNA-bd_sf"/>
</dbReference>
<protein>
    <recommendedName>
        <fullName evidence="1">HTH marR-type domain-containing protein</fullName>
    </recommendedName>
</protein>
<dbReference type="GO" id="GO:0006950">
    <property type="term" value="P:response to stress"/>
    <property type="evidence" value="ECO:0007669"/>
    <property type="project" value="TreeGrafter"/>
</dbReference>
<dbReference type="eggNOG" id="COG1846">
    <property type="taxonomic scope" value="Bacteria"/>
</dbReference>
<evidence type="ECO:0000313" key="2">
    <source>
        <dbReference type="EMBL" id="KFN47459.1"/>
    </source>
</evidence>
<dbReference type="PATRIC" id="fig|1384054.3.peg.1599"/>
<dbReference type="SUPFAM" id="SSF46785">
    <property type="entry name" value="Winged helix' DNA-binding domain"/>
    <property type="match status" value="1"/>
</dbReference>
<dbReference type="Pfam" id="PF01047">
    <property type="entry name" value="MarR"/>
    <property type="match status" value="1"/>
</dbReference>
<dbReference type="AlphaFoldDB" id="A0A091B9I1"/>
<dbReference type="PRINTS" id="PR00598">
    <property type="entry name" value="HTHMARR"/>
</dbReference>
<dbReference type="SMART" id="SM00347">
    <property type="entry name" value="HTH_MARR"/>
    <property type="match status" value="1"/>
</dbReference>
<dbReference type="RefSeq" id="WP_052385815.1">
    <property type="nucleotide sequence ID" value="NZ_AVCH01000161.1"/>
</dbReference>